<dbReference type="PANTHER" id="PTHR13742:SF17">
    <property type="entry name" value="RE32990P-RELATED"/>
    <property type="match status" value="1"/>
</dbReference>
<accession>A0ABM4DP05</accession>
<dbReference type="Pfam" id="PF11934">
    <property type="entry name" value="DUF3452"/>
    <property type="match status" value="1"/>
</dbReference>
<reference evidence="16" key="1">
    <citation type="submission" date="2025-08" db="UniProtKB">
        <authorList>
            <consortium name="RefSeq"/>
        </authorList>
    </citation>
    <scope>IDENTIFICATION</scope>
</reference>
<evidence type="ECO:0000259" key="13">
    <source>
        <dbReference type="SMART" id="SM01368"/>
    </source>
</evidence>
<evidence type="ECO:0000256" key="8">
    <source>
        <dbReference type="ARBA" id="ARBA00023242"/>
    </source>
</evidence>
<dbReference type="RefSeq" id="XP_065676313.1">
    <property type="nucleotide sequence ID" value="XM_065820241.1"/>
</dbReference>
<dbReference type="Pfam" id="PF01858">
    <property type="entry name" value="RB_A"/>
    <property type="match status" value="1"/>
</dbReference>
<dbReference type="Gene3D" id="1.10.472.10">
    <property type="entry name" value="Cyclin-like"/>
    <property type="match status" value="2"/>
</dbReference>
<evidence type="ECO:0000256" key="9">
    <source>
        <dbReference type="ARBA" id="ARBA00023306"/>
    </source>
</evidence>
<evidence type="ECO:0000256" key="10">
    <source>
        <dbReference type="SAM" id="MobiDB-lite"/>
    </source>
</evidence>
<keyword evidence="6" id="KW-0805">Transcription regulation</keyword>
<keyword evidence="3" id="KW-0678">Repressor</keyword>
<name>A0ABM4DP05_HYDVU</name>
<evidence type="ECO:0000256" key="1">
    <source>
        <dbReference type="ARBA" id="ARBA00004123"/>
    </source>
</evidence>
<dbReference type="Gene3D" id="1.10.472.140">
    <property type="match status" value="1"/>
</dbReference>
<feature type="domain" description="Retinoblastoma-associated protein N-terminal" evidence="12">
    <location>
        <begin position="74"/>
        <end position="209"/>
    </location>
</feature>
<keyword evidence="4" id="KW-0597">Phosphoprotein</keyword>
<dbReference type="SMART" id="SM01369">
    <property type="entry name" value="Rb_C"/>
    <property type="match status" value="1"/>
</dbReference>
<evidence type="ECO:0000313" key="16">
    <source>
        <dbReference type="RefSeq" id="XP_065676313.1"/>
    </source>
</evidence>
<dbReference type="InterPro" id="IPR002719">
    <property type="entry name" value="RB_B"/>
</dbReference>
<dbReference type="SUPFAM" id="SSF47954">
    <property type="entry name" value="Cyclin-like"/>
    <property type="match status" value="2"/>
</dbReference>
<dbReference type="Pfam" id="PF01857">
    <property type="entry name" value="RB_B"/>
    <property type="match status" value="1"/>
</dbReference>
<proteinExistence type="inferred from homology"/>
<evidence type="ECO:0000259" key="12">
    <source>
        <dbReference type="SMART" id="SM01367"/>
    </source>
</evidence>
<dbReference type="InterPro" id="IPR002720">
    <property type="entry name" value="RB_A"/>
</dbReference>
<dbReference type="Proteomes" id="UP001652625">
    <property type="component" value="Chromosome 15"/>
</dbReference>
<keyword evidence="15" id="KW-1185">Reference proteome</keyword>
<keyword evidence="5" id="KW-0156">Chromatin regulator</keyword>
<evidence type="ECO:0000256" key="5">
    <source>
        <dbReference type="ARBA" id="ARBA00022853"/>
    </source>
</evidence>
<feature type="compositionally biased region" description="Basic and acidic residues" evidence="10">
    <location>
        <begin position="984"/>
        <end position="997"/>
    </location>
</feature>
<dbReference type="PANTHER" id="PTHR13742">
    <property type="entry name" value="RETINOBLASTOMA-ASSOCIATED PROTEIN RB -RELATED"/>
    <property type="match status" value="1"/>
</dbReference>
<comment type="similarity">
    <text evidence="2">Belongs to the retinoblastoma protein (RB) family.</text>
</comment>
<evidence type="ECO:0000259" key="11">
    <source>
        <dbReference type="SMART" id="SM00385"/>
    </source>
</evidence>
<keyword evidence="7" id="KW-0804">Transcription</keyword>
<dbReference type="SMART" id="SM00385">
    <property type="entry name" value="CYCLIN"/>
    <property type="match status" value="1"/>
</dbReference>
<dbReference type="GeneID" id="101240404"/>
<keyword evidence="9" id="KW-0131">Cell cycle</keyword>
<feature type="region of interest" description="Disordered" evidence="10">
    <location>
        <begin position="963"/>
        <end position="997"/>
    </location>
</feature>
<gene>
    <name evidence="16" type="primary">LOC101240404</name>
</gene>
<dbReference type="SMART" id="SM01367">
    <property type="entry name" value="DUF3452"/>
    <property type="match status" value="1"/>
</dbReference>
<comment type="subcellular location">
    <subcellularLocation>
        <location evidence="1">Nucleus</location>
    </subcellularLocation>
</comment>
<dbReference type="SMART" id="SM01368">
    <property type="entry name" value="RB_A"/>
    <property type="match status" value="1"/>
</dbReference>
<dbReference type="InterPro" id="IPR015030">
    <property type="entry name" value="RB_C"/>
</dbReference>
<dbReference type="InterPro" id="IPR024599">
    <property type="entry name" value="RB_N"/>
</dbReference>
<feature type="domain" description="Retinoblastoma-associated protein A-box" evidence="13">
    <location>
        <begin position="387"/>
        <end position="587"/>
    </location>
</feature>
<evidence type="ECO:0000256" key="7">
    <source>
        <dbReference type="ARBA" id="ARBA00023163"/>
    </source>
</evidence>
<feature type="domain" description="Retinoblastoma-associated protein C-terminal" evidence="14">
    <location>
        <begin position="888"/>
        <end position="997"/>
    </location>
</feature>
<keyword evidence="8" id="KW-0539">Nucleus</keyword>
<sequence length="997" mass="113720">MVNEEEPTHLVCIIDVAKSKQNFEEICHSIDADSVFIEEAWSVYEKLIQNITLEGDCLHWLTCAYYITYIKSTLLPGQVKADRPSLHLSNLLGKVKLSLLQFLQKVRSFLEMVKYGIDINQKIDQVERNFSVSSIVFEKYLTIFKSIYNEDWVKSPKIHQKGEPLTTKDIRDFCWCLYIQVKAQYPDISDDLVNSYHLLLCCIDLVFANTLSSKKLKSSINKAYNGLPEGFLDRDYSACEIPSILDNLCNTHEGLAIETKVIKRQYLGKFLEDLLKDNVLQGNFEQKTQLLSSKNFDINLKQLNTMYQKRIIKSGEIDERIFIKDDSTLCIGTPTKRITVFTNTDQKARSQVKKNLQDYFNKAKGFPPETPLTGRQWLSTNIDSPCEPTITTSVSKLQELLNGLKASPSNNLKSLFDDQVKAEEKLKSIIAEYSTIFLNAYIKPVEASAVADSALSEILDENVNKDFAKTRLHLAIVLFYKILEDFFVEEKKKSAADLSVLLDQEVFMKCLFTCSLEIVIFSYNSSRVFPWILKTFDLYPFHFFKIIELVIRGQDLSRDVIKHLSKIEEQILETLSWKSGSPVFTAIESHGVPICQEVAPDHCVSAPMFFISPTSLRLNKDGVEQSPIISIRDRFSLPVSASPAKRNLFGSSLQNETQSVVSLSSQHFSASATVPPSPKVAAGPLSTVRFPIMLPSPGSSPLRLIAVTSRNVDAQSSVMKPNTKKYGSLGIFFRKLYHMLSMRMKDLCEKLDIGLELQKKIWTCFEHSLVSNINMLRDRHVDQLLMCAIYIMSKVTNEDKSFREIMKWYRTQPQASSDVYRRVLIKSSKEKSETISKISSDEPVQTKHEEISLKHEENTEEIDVYDDLIQFYNIIYIKKIKDFALKFATNKSLLESPSLSPLPISRRQVYSPRKVSKQHEVYISPRKPTPQMTPSKILYCFDSDSPQKLDEINAMIKGGTRRKVALDEDESIPGKRLNNGLAKRAQELRQEQSKITG</sequence>
<evidence type="ECO:0000259" key="14">
    <source>
        <dbReference type="SMART" id="SM01369"/>
    </source>
</evidence>
<dbReference type="InterPro" id="IPR013763">
    <property type="entry name" value="Cyclin-like_dom"/>
</dbReference>
<dbReference type="InterPro" id="IPR028309">
    <property type="entry name" value="RB_fam"/>
</dbReference>
<evidence type="ECO:0000256" key="2">
    <source>
        <dbReference type="ARBA" id="ARBA00009475"/>
    </source>
</evidence>
<dbReference type="InterPro" id="IPR036915">
    <property type="entry name" value="Cyclin-like_sf"/>
</dbReference>
<feature type="domain" description="Cyclin-like" evidence="11">
    <location>
        <begin position="742"/>
        <end position="828"/>
    </location>
</feature>
<evidence type="ECO:0000256" key="4">
    <source>
        <dbReference type="ARBA" id="ARBA00022553"/>
    </source>
</evidence>
<evidence type="ECO:0000256" key="6">
    <source>
        <dbReference type="ARBA" id="ARBA00023015"/>
    </source>
</evidence>
<evidence type="ECO:0000256" key="3">
    <source>
        <dbReference type="ARBA" id="ARBA00022491"/>
    </source>
</evidence>
<organism evidence="15 16">
    <name type="scientific">Hydra vulgaris</name>
    <name type="common">Hydra</name>
    <name type="synonym">Hydra attenuata</name>
    <dbReference type="NCBI Taxonomy" id="6087"/>
    <lineage>
        <taxon>Eukaryota</taxon>
        <taxon>Metazoa</taxon>
        <taxon>Cnidaria</taxon>
        <taxon>Hydrozoa</taxon>
        <taxon>Hydroidolina</taxon>
        <taxon>Anthoathecata</taxon>
        <taxon>Aplanulata</taxon>
        <taxon>Hydridae</taxon>
        <taxon>Hydra</taxon>
    </lineage>
</organism>
<evidence type="ECO:0000313" key="15">
    <source>
        <dbReference type="Proteomes" id="UP001652625"/>
    </source>
</evidence>
<protein>
    <submittedName>
        <fullName evidence="16">Retinoblastoma-like protein 2 isoform X5</fullName>
    </submittedName>
</protein>